<gene>
    <name evidence="1" type="ORF">MILVUS5_LOCUS33322</name>
</gene>
<evidence type="ECO:0000313" key="2">
    <source>
        <dbReference type="Proteomes" id="UP001177021"/>
    </source>
</evidence>
<accession>A0ACB0LL05</accession>
<proteinExistence type="predicted"/>
<organism evidence="1 2">
    <name type="scientific">Trifolium pratense</name>
    <name type="common">Red clover</name>
    <dbReference type="NCBI Taxonomy" id="57577"/>
    <lineage>
        <taxon>Eukaryota</taxon>
        <taxon>Viridiplantae</taxon>
        <taxon>Streptophyta</taxon>
        <taxon>Embryophyta</taxon>
        <taxon>Tracheophyta</taxon>
        <taxon>Spermatophyta</taxon>
        <taxon>Magnoliopsida</taxon>
        <taxon>eudicotyledons</taxon>
        <taxon>Gunneridae</taxon>
        <taxon>Pentapetalae</taxon>
        <taxon>rosids</taxon>
        <taxon>fabids</taxon>
        <taxon>Fabales</taxon>
        <taxon>Fabaceae</taxon>
        <taxon>Papilionoideae</taxon>
        <taxon>50 kb inversion clade</taxon>
        <taxon>NPAAA clade</taxon>
        <taxon>Hologalegina</taxon>
        <taxon>IRL clade</taxon>
        <taxon>Trifolieae</taxon>
        <taxon>Trifolium</taxon>
    </lineage>
</organism>
<reference evidence="1" key="1">
    <citation type="submission" date="2023-10" db="EMBL/GenBank/DDBJ databases">
        <authorList>
            <person name="Rodriguez Cubillos JULIANA M."/>
            <person name="De Vega J."/>
        </authorList>
    </citation>
    <scope>NUCLEOTIDE SEQUENCE</scope>
</reference>
<evidence type="ECO:0000313" key="1">
    <source>
        <dbReference type="EMBL" id="CAJ2669039.1"/>
    </source>
</evidence>
<dbReference type="EMBL" id="CASHSV030000615">
    <property type="protein sequence ID" value="CAJ2669039.1"/>
    <property type="molecule type" value="Genomic_DNA"/>
</dbReference>
<sequence length="357" mass="38001">MAMVEDKNHSHDQISTPSVPMNNNYTRERDLFNKFLASENQRLHRCHVPLPTVKLVHQQQQYVVADELDDDEDLELSLGLSMNGRFGFDPNAKKIKRTTSIPESMIPVSGGGVGAGGSSGGADGGNLIRTCSLPAESEEEWRKRKELQTQRRLEARRKRNEKQRNLRAMRERNNFGGGGEGGVGIESGGVNSNNLGDGLIRTTSLASRVGGLGLNGGEKEKDQVVPPSPPQGGGGGGSSGGGSIGSSSGTSESEGQQHGQGAAPMDTENSSKIAGPQNKTKDLRNLFEDMPSVSTKGEGPNGKRIEGFLYKYGKGEQVRILCVCHGSFLTPAEFVKHAGGGDVANPLKHIVVSSSLN</sequence>
<comment type="caution">
    <text evidence="1">The sequence shown here is derived from an EMBL/GenBank/DDBJ whole genome shotgun (WGS) entry which is preliminary data.</text>
</comment>
<protein>
    <submittedName>
        <fullName evidence="1">Uncharacterized protein</fullName>
    </submittedName>
</protein>
<dbReference type="Proteomes" id="UP001177021">
    <property type="component" value="Unassembled WGS sequence"/>
</dbReference>
<keyword evidence="2" id="KW-1185">Reference proteome</keyword>
<name>A0ACB0LL05_TRIPR</name>